<dbReference type="SUPFAM" id="SSF109604">
    <property type="entry name" value="HD-domain/PDEase-like"/>
    <property type="match status" value="1"/>
</dbReference>
<evidence type="ECO:0000313" key="3">
    <source>
        <dbReference type="Proteomes" id="UP000316495"/>
    </source>
</evidence>
<dbReference type="CDD" id="cd00077">
    <property type="entry name" value="HDc"/>
    <property type="match status" value="1"/>
</dbReference>
<name>A0A554LKX7_9BACT</name>
<dbReference type="InterPro" id="IPR006674">
    <property type="entry name" value="HD_domain"/>
</dbReference>
<proteinExistence type="predicted"/>
<comment type="caution">
    <text evidence="2">The sequence shown here is derived from an EMBL/GenBank/DDBJ whole genome shotgun (WGS) entry which is preliminary data.</text>
</comment>
<dbReference type="InterPro" id="IPR003607">
    <property type="entry name" value="HD/PDEase_dom"/>
</dbReference>
<organism evidence="2 3">
    <name type="scientific">Candidatus Berkelbacteria bacterium Athens1014_28</name>
    <dbReference type="NCBI Taxonomy" id="2017145"/>
    <lineage>
        <taxon>Bacteria</taxon>
        <taxon>Candidatus Berkelbacteria</taxon>
    </lineage>
</organism>
<feature type="domain" description="HD" evidence="1">
    <location>
        <begin position="30"/>
        <end position="128"/>
    </location>
</feature>
<sequence length="192" mass="22057">MSKNIIKKAREFVEKECRKPTSVYGYGPFVEHFLPMVGHCKFLQKKIGGDLEIILLSAWLHDIGSIIYGRKDHHLSSAKIAKEFLNKEYCDQNKIKLILKCIKNHRQSVGAKRNTIEEKIISDADAICNFDMLPGLFYATLVVGKLTPIEAAKSVKKKLENKWKRLHFKESKNIIRPKYDAVMLLLSEISKL</sequence>
<dbReference type="Proteomes" id="UP000316495">
    <property type="component" value="Unassembled WGS sequence"/>
</dbReference>
<evidence type="ECO:0000259" key="1">
    <source>
        <dbReference type="Pfam" id="PF01966"/>
    </source>
</evidence>
<reference evidence="2 3" key="1">
    <citation type="submission" date="2017-07" db="EMBL/GenBank/DDBJ databases">
        <title>Mechanisms for carbon and nitrogen cycling indicate functional differentiation within the Candidate Phyla Radiation.</title>
        <authorList>
            <person name="Danczak R.E."/>
            <person name="Johnston M.D."/>
            <person name="Kenah C."/>
            <person name="Slattery M."/>
            <person name="Wrighton K.C."/>
            <person name="Wilkins M.J."/>
        </authorList>
    </citation>
    <scope>NUCLEOTIDE SEQUENCE [LARGE SCALE GENOMIC DNA]</scope>
    <source>
        <strain evidence="2">Athens1014_28</strain>
    </source>
</reference>
<evidence type="ECO:0000313" key="2">
    <source>
        <dbReference type="EMBL" id="TSC93528.1"/>
    </source>
</evidence>
<dbReference type="Pfam" id="PF01966">
    <property type="entry name" value="HD"/>
    <property type="match status" value="1"/>
</dbReference>
<protein>
    <recommendedName>
        <fullName evidence="1">HD domain-containing protein</fullName>
    </recommendedName>
</protein>
<dbReference type="AlphaFoldDB" id="A0A554LKX7"/>
<accession>A0A554LKX7</accession>
<dbReference type="EMBL" id="VMGN01000043">
    <property type="protein sequence ID" value="TSC93528.1"/>
    <property type="molecule type" value="Genomic_DNA"/>
</dbReference>
<dbReference type="Gene3D" id="1.10.3210.10">
    <property type="entry name" value="Hypothetical protein af1432"/>
    <property type="match status" value="1"/>
</dbReference>
<gene>
    <name evidence="2" type="ORF">Athens101428_661</name>
</gene>